<proteinExistence type="predicted"/>
<organism evidence="1">
    <name type="scientific">marine metagenome</name>
    <dbReference type="NCBI Taxonomy" id="408172"/>
    <lineage>
        <taxon>unclassified sequences</taxon>
        <taxon>metagenomes</taxon>
        <taxon>ecological metagenomes</taxon>
    </lineage>
</organism>
<dbReference type="AlphaFoldDB" id="A0A382EG00"/>
<sequence length="71" mass="8437">MPIEIKLIEAASESYDDYILYEILCDYCDEEYIIKYMLKDRPKQSIECCPFCSNLIEEPVEIIDDEETGWD</sequence>
<protein>
    <submittedName>
        <fullName evidence="1">Uncharacterized protein</fullName>
    </submittedName>
</protein>
<reference evidence="1" key="1">
    <citation type="submission" date="2018-05" db="EMBL/GenBank/DDBJ databases">
        <authorList>
            <person name="Lanie J.A."/>
            <person name="Ng W.-L."/>
            <person name="Kazmierczak K.M."/>
            <person name="Andrzejewski T.M."/>
            <person name="Davidsen T.M."/>
            <person name="Wayne K.J."/>
            <person name="Tettelin H."/>
            <person name="Glass J.I."/>
            <person name="Rusch D."/>
            <person name="Podicherti R."/>
            <person name="Tsui H.-C.T."/>
            <person name="Winkler M.E."/>
        </authorList>
    </citation>
    <scope>NUCLEOTIDE SEQUENCE</scope>
</reference>
<evidence type="ECO:0000313" key="1">
    <source>
        <dbReference type="EMBL" id="SVB49262.1"/>
    </source>
</evidence>
<dbReference type="EMBL" id="UINC01044175">
    <property type="protein sequence ID" value="SVB49262.1"/>
    <property type="molecule type" value="Genomic_DNA"/>
</dbReference>
<name>A0A382EG00_9ZZZZ</name>
<accession>A0A382EG00</accession>
<gene>
    <name evidence="1" type="ORF">METZ01_LOCUS202116</name>
</gene>